<protein>
    <submittedName>
        <fullName evidence="4">Copper amine oxidase</fullName>
    </submittedName>
</protein>
<evidence type="ECO:0000259" key="3">
    <source>
        <dbReference type="Pfam" id="PF14285"/>
    </source>
</evidence>
<feature type="chain" id="PRO_5042813653" evidence="1">
    <location>
        <begin position="21"/>
        <end position="305"/>
    </location>
</feature>
<evidence type="ECO:0000313" key="5">
    <source>
        <dbReference type="Proteomes" id="UP000239759"/>
    </source>
</evidence>
<dbReference type="Gene3D" id="3.30.457.10">
    <property type="entry name" value="Copper amine oxidase-like, N-terminal domain"/>
    <property type="match status" value="1"/>
</dbReference>
<dbReference type="EMBL" id="PRKQ01000055">
    <property type="protein sequence ID" value="PPA90183.1"/>
    <property type="molecule type" value="Genomic_DNA"/>
</dbReference>
<organism evidence="4 5">
    <name type="scientific">Brevibacillus laterosporus</name>
    <name type="common">Bacillus laterosporus</name>
    <dbReference type="NCBI Taxonomy" id="1465"/>
    <lineage>
        <taxon>Bacteria</taxon>
        <taxon>Bacillati</taxon>
        <taxon>Bacillota</taxon>
        <taxon>Bacilli</taxon>
        <taxon>Bacillales</taxon>
        <taxon>Paenibacillaceae</taxon>
        <taxon>Brevibacillus</taxon>
    </lineage>
</organism>
<sequence>MKKILVGLCAATMMSVPAFAAEATNVLSPKHTAVVTQKSPVVQYTLKINNKTVELGTEKIVVMEDQIMVPLKITSEALGFTLKLDEQKQTIHMDNGSMQTDLTMGEATYFAYSSKAIGMTAPLSLGVAPAIIEGSIYVPVDLYKVLLTDPNCVSIKDHVINISTDSMKPKKPASIGLPNPLVNYSTLDEARKAVGFTFAVPTTLPDGYQMKNITVISNSLAKISYSKGDNQIAYRTTKGNADISGDYNVYDKVKTITVGNTKITVKGKGDSINLATWTKDGTSFSLSFDEPVNEKTLSTIIERIK</sequence>
<proteinExistence type="predicted"/>
<evidence type="ECO:0000313" key="4">
    <source>
        <dbReference type="EMBL" id="PPA90183.1"/>
    </source>
</evidence>
<reference evidence="4 5" key="1">
    <citation type="submission" date="2018-02" db="EMBL/GenBank/DDBJ databases">
        <title>Comparative analysis of genomes of three Brevibacillus laterosporus strains producers of potent antimicrobials isolated from silage.</title>
        <authorList>
            <person name="Kojic M."/>
            <person name="Miljkovic M."/>
            <person name="Studholme D."/>
            <person name="Filipic B."/>
        </authorList>
    </citation>
    <scope>NUCLEOTIDE SEQUENCE [LARGE SCALE GENOMIC DNA]</scope>
    <source>
        <strain evidence="4 5">BGSP11</strain>
    </source>
</reference>
<dbReference type="InterPro" id="IPR012854">
    <property type="entry name" value="Cu_amine_oxidase-like_N"/>
</dbReference>
<keyword evidence="1" id="KW-0732">Signal</keyword>
<name>A0AAP8Q8G0_BRELA</name>
<dbReference type="Pfam" id="PF14285">
    <property type="entry name" value="DUF4367"/>
    <property type="match status" value="1"/>
</dbReference>
<dbReference type="SUPFAM" id="SSF55383">
    <property type="entry name" value="Copper amine oxidase, domain N"/>
    <property type="match status" value="1"/>
</dbReference>
<evidence type="ECO:0000256" key="1">
    <source>
        <dbReference type="SAM" id="SignalP"/>
    </source>
</evidence>
<dbReference type="InterPro" id="IPR036582">
    <property type="entry name" value="Mao_N_sf"/>
</dbReference>
<dbReference type="InterPro" id="IPR025377">
    <property type="entry name" value="DUF4367"/>
</dbReference>
<dbReference type="AlphaFoldDB" id="A0AAP8Q8G0"/>
<dbReference type="Proteomes" id="UP000239759">
    <property type="component" value="Unassembled WGS sequence"/>
</dbReference>
<gene>
    <name evidence="4" type="ORF">C4A77_25045</name>
</gene>
<dbReference type="Pfam" id="PF07833">
    <property type="entry name" value="Cu_amine_oxidN1"/>
    <property type="match status" value="1"/>
</dbReference>
<feature type="signal peptide" evidence="1">
    <location>
        <begin position="1"/>
        <end position="20"/>
    </location>
</feature>
<accession>A0AAP8Q8G0</accession>
<feature type="domain" description="DUF4367" evidence="3">
    <location>
        <begin position="200"/>
        <end position="302"/>
    </location>
</feature>
<comment type="caution">
    <text evidence="4">The sequence shown here is derived from an EMBL/GenBank/DDBJ whole genome shotgun (WGS) entry which is preliminary data.</text>
</comment>
<feature type="domain" description="Copper amine oxidase-like N-terminal" evidence="2">
    <location>
        <begin position="48"/>
        <end position="141"/>
    </location>
</feature>
<dbReference type="RefSeq" id="WP_104033745.1">
    <property type="nucleotide sequence ID" value="NZ_JARMDU010000085.1"/>
</dbReference>
<evidence type="ECO:0000259" key="2">
    <source>
        <dbReference type="Pfam" id="PF07833"/>
    </source>
</evidence>